<dbReference type="Proteomes" id="UP000037136">
    <property type="component" value="Unassembled WGS sequence"/>
</dbReference>
<feature type="region of interest" description="Disordered" evidence="1">
    <location>
        <begin position="1"/>
        <end position="23"/>
    </location>
</feature>
<organism evidence="2 3">
    <name type="scientific">Ophiocordyceps unilateralis</name>
    <name type="common">Zombie-ant fungus</name>
    <name type="synonym">Torrubia unilateralis</name>
    <dbReference type="NCBI Taxonomy" id="268505"/>
    <lineage>
        <taxon>Eukaryota</taxon>
        <taxon>Fungi</taxon>
        <taxon>Dikarya</taxon>
        <taxon>Ascomycota</taxon>
        <taxon>Pezizomycotina</taxon>
        <taxon>Sordariomycetes</taxon>
        <taxon>Hypocreomycetidae</taxon>
        <taxon>Hypocreales</taxon>
        <taxon>Ophiocordycipitaceae</taxon>
        <taxon>Ophiocordyceps</taxon>
    </lineage>
</organism>
<evidence type="ECO:0000256" key="1">
    <source>
        <dbReference type="SAM" id="MobiDB-lite"/>
    </source>
</evidence>
<dbReference type="OrthoDB" id="9997739at2759"/>
<dbReference type="EMBL" id="LAZP02000282">
    <property type="protein sequence ID" value="PFH58532.1"/>
    <property type="molecule type" value="Genomic_DNA"/>
</dbReference>
<dbReference type="AlphaFoldDB" id="A0A2A9PC89"/>
<sequence>MPKGGKADGPPHDELVSSSSIRFLNGPNNRDSFLPSALVTRPSPVLDSFVDDDLRNLRDGLVMWKDLDVNNYVCLPPSIYAGDYDEPVPRMKEANDKIQENEAVESWTDEEQEKLFKRMRELLRREKSAEKGNERSAKSRASQIDKAGAAVDDLVEGHKTTQQVSPSESGGLTQKNV</sequence>
<evidence type="ECO:0000313" key="2">
    <source>
        <dbReference type="EMBL" id="PFH58532.1"/>
    </source>
</evidence>
<keyword evidence="3" id="KW-1185">Reference proteome</keyword>
<reference evidence="2 3" key="1">
    <citation type="journal article" date="2015" name="BMC Genomics">
        <title>Gene expression during zombie ant biting behavior reflects the complexity underlying fungal parasitic behavioral manipulation.</title>
        <authorList>
            <person name="de Bekker C."/>
            <person name="Ohm R.A."/>
            <person name="Loreto R.G."/>
            <person name="Sebastian A."/>
            <person name="Albert I."/>
            <person name="Merrow M."/>
            <person name="Brachmann A."/>
            <person name="Hughes D.P."/>
        </authorList>
    </citation>
    <scope>NUCLEOTIDE SEQUENCE [LARGE SCALE GENOMIC DNA]</scope>
    <source>
        <strain evidence="2 3">SC16a</strain>
    </source>
</reference>
<accession>A0A2A9PC89</accession>
<protein>
    <submittedName>
        <fullName evidence="2">Uncharacterized protein</fullName>
    </submittedName>
</protein>
<reference evidence="2 3" key="2">
    <citation type="journal article" date="2017" name="Sci. Rep.">
        <title>Ant-infecting Ophiocordyceps genomes reveal a high diversity of potential behavioral manipulation genes and a possible major role for enterotoxins.</title>
        <authorList>
            <person name="de Bekker C."/>
            <person name="Ohm R.A."/>
            <person name="Evans H.C."/>
            <person name="Brachmann A."/>
            <person name="Hughes D.P."/>
        </authorList>
    </citation>
    <scope>NUCLEOTIDE SEQUENCE [LARGE SCALE GENOMIC DNA]</scope>
    <source>
        <strain evidence="2 3">SC16a</strain>
    </source>
</reference>
<dbReference type="STRING" id="268505.A0A2A9PC89"/>
<name>A0A2A9PC89_OPHUN</name>
<gene>
    <name evidence="2" type="ORF">XA68_13555</name>
</gene>
<feature type="compositionally biased region" description="Polar residues" evidence="1">
    <location>
        <begin position="160"/>
        <end position="177"/>
    </location>
</feature>
<feature type="region of interest" description="Disordered" evidence="1">
    <location>
        <begin position="125"/>
        <end position="177"/>
    </location>
</feature>
<comment type="caution">
    <text evidence="2">The sequence shown here is derived from an EMBL/GenBank/DDBJ whole genome shotgun (WGS) entry which is preliminary data.</text>
</comment>
<proteinExistence type="predicted"/>
<feature type="compositionally biased region" description="Basic and acidic residues" evidence="1">
    <location>
        <begin position="1"/>
        <end position="15"/>
    </location>
</feature>
<evidence type="ECO:0000313" key="3">
    <source>
        <dbReference type="Proteomes" id="UP000037136"/>
    </source>
</evidence>
<feature type="compositionally biased region" description="Basic and acidic residues" evidence="1">
    <location>
        <begin position="125"/>
        <end position="137"/>
    </location>
</feature>